<dbReference type="InterPro" id="IPR002225">
    <property type="entry name" value="3Beta_OHSteriod_DH/Estase"/>
</dbReference>
<dbReference type="GO" id="GO:0000252">
    <property type="term" value="F:3-beta-hydroxysteroid dehydrogenase [NAD(P)+]/C4-decarboxylase activity"/>
    <property type="evidence" value="ECO:0007669"/>
    <property type="project" value="TreeGrafter"/>
</dbReference>
<comment type="similarity">
    <text evidence="2">Belongs to the NAD(P)-dependent epimerase/dehydratase family. Dihydroflavonol-4-reductase subfamily.</text>
</comment>
<dbReference type="PANTHER" id="PTHR10366">
    <property type="entry name" value="NAD DEPENDENT EPIMERASE/DEHYDRATASE"/>
    <property type="match status" value="1"/>
</dbReference>
<sequence length="502" mass="55852">MGWIIGPLLLLLTILFIYLLRVNRALSSLPDEARKLSPHRFTSTEIRECARRLEGRTLDLKDHLPPRTGRRYVVTGGSGFVGGWILRHLLQRGEDSRTIVNFDIRPPVKGGLEAIRFISVDVTDPESLAHAFATAWDDGASKLPLTVFHTVAIVRTTDRTHDTMGPYERINIHGTQNTLEASKAVGASVFLMTSSGSVLIARPGLWMWPWQKYPARFVQPLCDHEPSLYLSKLEEFFGCYAYSKFQAEKLVQRADDPDGGFRTGCIWPVNAVYGDEDDLQGGQMLRNGGSPSWLHNILQNFVHVQHVSLAHLLYEARLIDLLSPPASSQMPDIGGETFAVTDPNPSITFGDMYKVLETLSVSPVSFPYIPGILPFLISYPIEAYYLFQIRYPTITAALKLPPLGRDGKLYLVPSLFYITSVHAVWDDSSARRSKNDGGLEYEGSWTTLEGLVSQVLAWNKAWTAEGKPIRKGWEHWGSLTGELDVTEAAEGAALGVRAAIKD</sequence>
<dbReference type="InterPro" id="IPR036291">
    <property type="entry name" value="NAD(P)-bd_dom_sf"/>
</dbReference>
<organism evidence="4">
    <name type="scientific">Eremomyces bilateralis CBS 781.70</name>
    <dbReference type="NCBI Taxonomy" id="1392243"/>
    <lineage>
        <taxon>Eukaryota</taxon>
        <taxon>Fungi</taxon>
        <taxon>Dikarya</taxon>
        <taxon>Ascomycota</taxon>
        <taxon>Pezizomycotina</taxon>
        <taxon>Dothideomycetes</taxon>
        <taxon>Dothideomycetes incertae sedis</taxon>
        <taxon>Eremomycetales</taxon>
        <taxon>Eremomycetaceae</taxon>
        <taxon>Eremomyces</taxon>
    </lineage>
</organism>
<evidence type="ECO:0000259" key="3">
    <source>
        <dbReference type="Pfam" id="PF01073"/>
    </source>
</evidence>
<dbReference type="OrthoDB" id="10058185at2759"/>
<dbReference type="Proteomes" id="UP000504638">
    <property type="component" value="Unplaced"/>
</dbReference>
<evidence type="ECO:0000256" key="2">
    <source>
        <dbReference type="ARBA" id="ARBA00023445"/>
    </source>
</evidence>
<dbReference type="InterPro" id="IPR050425">
    <property type="entry name" value="NAD(P)_dehydrat-like"/>
</dbReference>
<dbReference type="EMBL" id="ML975151">
    <property type="protein sequence ID" value="KAF1815941.1"/>
    <property type="molecule type" value="Genomic_DNA"/>
</dbReference>
<keyword evidence="5" id="KW-1185">Reference proteome</keyword>
<evidence type="ECO:0000313" key="4">
    <source>
        <dbReference type="EMBL" id="KAF1815941.1"/>
    </source>
</evidence>
<dbReference type="GeneID" id="54421145"/>
<name>A0A6G1GDH2_9PEZI</name>
<accession>A0A6G1GDH2</accession>
<dbReference type="GO" id="GO:0005783">
    <property type="term" value="C:endoplasmic reticulum"/>
    <property type="evidence" value="ECO:0007669"/>
    <property type="project" value="TreeGrafter"/>
</dbReference>
<reference evidence="4 6" key="1">
    <citation type="submission" date="2020-01" db="EMBL/GenBank/DDBJ databases">
        <authorList>
            <consortium name="DOE Joint Genome Institute"/>
            <person name="Haridas S."/>
            <person name="Albert R."/>
            <person name="Binder M."/>
            <person name="Bloem J."/>
            <person name="Labutti K."/>
            <person name="Salamov A."/>
            <person name="Andreopoulos B."/>
            <person name="Baker S.E."/>
            <person name="Barry K."/>
            <person name="Bills G."/>
            <person name="Bluhm B.H."/>
            <person name="Cannon C."/>
            <person name="Castanera R."/>
            <person name="Culley D.E."/>
            <person name="Daum C."/>
            <person name="Ezra D."/>
            <person name="Gonzalez J.B."/>
            <person name="Henrissat B."/>
            <person name="Kuo A."/>
            <person name="Liang C."/>
            <person name="Lipzen A."/>
            <person name="Lutzoni F."/>
            <person name="Magnuson J."/>
            <person name="Mondo S."/>
            <person name="Nolan M."/>
            <person name="Ohm R."/>
            <person name="Pangilinan J."/>
            <person name="Park H.-J."/>
            <person name="Ramirez L."/>
            <person name="Alfaro M."/>
            <person name="Sun H."/>
            <person name="Tritt A."/>
            <person name="Yoshinaga Y."/>
            <person name="Zwiers L.-H."/>
            <person name="Turgeon B.G."/>
            <person name="Goodwin S.B."/>
            <person name="Spatafora J.W."/>
            <person name="Crous P.W."/>
            <person name="Grigoriev I.V."/>
        </authorList>
    </citation>
    <scope>NUCLEOTIDE SEQUENCE</scope>
    <source>
        <strain evidence="4 6">CBS 781.70</strain>
    </source>
</reference>
<dbReference type="Gene3D" id="3.40.50.720">
    <property type="entry name" value="NAD(P)-binding Rossmann-like Domain"/>
    <property type="match status" value="1"/>
</dbReference>
<gene>
    <name evidence="4 6" type="ORF">P152DRAFT_464623</name>
</gene>
<dbReference type="PANTHER" id="PTHR10366:SF447">
    <property type="entry name" value="HYDROXYSTEROID DEHYDROGENASE_ISOMERASE FAMILY PROTEIN, PUTATIVE (AFU_ORTHOLOGUE AFUA_1G06450)-RELATED"/>
    <property type="match status" value="1"/>
</dbReference>
<keyword evidence="1" id="KW-0560">Oxidoreductase</keyword>
<evidence type="ECO:0000313" key="6">
    <source>
        <dbReference type="RefSeq" id="XP_033537572.1"/>
    </source>
</evidence>
<dbReference type="SUPFAM" id="SSF51735">
    <property type="entry name" value="NAD(P)-binding Rossmann-fold domains"/>
    <property type="match status" value="1"/>
</dbReference>
<dbReference type="GO" id="GO:0006696">
    <property type="term" value="P:ergosterol biosynthetic process"/>
    <property type="evidence" value="ECO:0007669"/>
    <property type="project" value="TreeGrafter"/>
</dbReference>
<evidence type="ECO:0000313" key="5">
    <source>
        <dbReference type="Proteomes" id="UP000504638"/>
    </source>
</evidence>
<dbReference type="RefSeq" id="XP_033537572.1">
    <property type="nucleotide sequence ID" value="XM_033680575.1"/>
</dbReference>
<evidence type="ECO:0000256" key="1">
    <source>
        <dbReference type="ARBA" id="ARBA00023002"/>
    </source>
</evidence>
<dbReference type="Pfam" id="PF01073">
    <property type="entry name" value="3Beta_HSD"/>
    <property type="match status" value="1"/>
</dbReference>
<dbReference type="AlphaFoldDB" id="A0A6G1GDH2"/>
<reference evidence="6" key="3">
    <citation type="submission" date="2025-04" db="UniProtKB">
        <authorList>
            <consortium name="RefSeq"/>
        </authorList>
    </citation>
    <scope>IDENTIFICATION</scope>
    <source>
        <strain evidence="6">CBS 781.70</strain>
    </source>
</reference>
<keyword evidence="4" id="KW-0413">Isomerase</keyword>
<proteinExistence type="inferred from homology"/>
<dbReference type="GO" id="GO:0016853">
    <property type="term" value="F:isomerase activity"/>
    <property type="evidence" value="ECO:0007669"/>
    <property type="project" value="UniProtKB-KW"/>
</dbReference>
<protein>
    <submittedName>
        <fullName evidence="4 6">3-beta hydroxysteroid dehydrogenase/isomerase family protein</fullName>
    </submittedName>
</protein>
<feature type="domain" description="3-beta hydroxysteroid dehydrogenase/isomerase" evidence="3">
    <location>
        <begin position="73"/>
        <end position="354"/>
    </location>
</feature>
<reference evidence="6" key="2">
    <citation type="submission" date="2020-04" db="EMBL/GenBank/DDBJ databases">
        <authorList>
            <consortium name="NCBI Genome Project"/>
        </authorList>
    </citation>
    <scope>NUCLEOTIDE SEQUENCE</scope>
    <source>
        <strain evidence="6">CBS 781.70</strain>
    </source>
</reference>